<keyword evidence="7" id="KW-0092">Biotin</keyword>
<comment type="subcellular location">
    <subcellularLocation>
        <location evidence="1">Secreted</location>
    </subcellularLocation>
</comment>
<reference evidence="9 10" key="1">
    <citation type="journal article" date="2019" name="Genome Biol. Evol.">
        <title>Whole-Genome Sequencing of the Giant Devil Catfish, Bagarius yarrelli.</title>
        <authorList>
            <person name="Jiang W."/>
            <person name="Lv Y."/>
            <person name="Cheng L."/>
            <person name="Yang K."/>
            <person name="Chao B."/>
            <person name="Wang X."/>
            <person name="Li Y."/>
            <person name="Pan X."/>
            <person name="You X."/>
            <person name="Zhang Y."/>
            <person name="Yang J."/>
            <person name="Li J."/>
            <person name="Zhang X."/>
            <person name="Liu S."/>
            <person name="Sun C."/>
            <person name="Yang J."/>
            <person name="Shi Q."/>
        </authorList>
    </citation>
    <scope>NUCLEOTIDE SEQUENCE [LARGE SCALE GENOMIC DNA]</scope>
    <source>
        <strain evidence="9">JWS20170419001</strain>
        <tissue evidence="9">Muscle</tissue>
    </source>
</reference>
<dbReference type="EMBL" id="VCAZ01000123">
    <property type="protein sequence ID" value="TSV15258.1"/>
    <property type="molecule type" value="Genomic_DNA"/>
</dbReference>
<keyword evidence="4" id="KW-0732">Signal</keyword>
<keyword evidence="6" id="KW-0325">Glycoprotein</keyword>
<evidence type="ECO:0000256" key="6">
    <source>
        <dbReference type="ARBA" id="ARBA00023180"/>
    </source>
</evidence>
<evidence type="ECO:0000313" key="9">
    <source>
        <dbReference type="EMBL" id="TSV15258.1"/>
    </source>
</evidence>
<dbReference type="InterPro" id="IPR051764">
    <property type="entry name" value="Avidin/Streptavidin-rel"/>
</dbReference>
<keyword evidence="5 8" id="KW-1015">Disulfide bond</keyword>
<organism evidence="9 10">
    <name type="scientific">Bagarius yarrelli</name>
    <name type="common">Goonch</name>
    <name type="synonym">Bagrus yarrelli</name>
    <dbReference type="NCBI Taxonomy" id="175774"/>
    <lineage>
        <taxon>Eukaryota</taxon>
        <taxon>Metazoa</taxon>
        <taxon>Chordata</taxon>
        <taxon>Craniata</taxon>
        <taxon>Vertebrata</taxon>
        <taxon>Euteleostomi</taxon>
        <taxon>Actinopterygii</taxon>
        <taxon>Neopterygii</taxon>
        <taxon>Teleostei</taxon>
        <taxon>Ostariophysi</taxon>
        <taxon>Siluriformes</taxon>
        <taxon>Sisoridae</taxon>
        <taxon>Sisorinae</taxon>
        <taxon>Bagarius</taxon>
    </lineage>
</organism>
<evidence type="ECO:0000256" key="8">
    <source>
        <dbReference type="PIRSR" id="PIRSR605468-51"/>
    </source>
</evidence>
<dbReference type="PANTHER" id="PTHR34399">
    <property type="entry name" value="AVIDIN-RELATED"/>
    <property type="match status" value="1"/>
</dbReference>
<evidence type="ECO:0000256" key="2">
    <source>
        <dbReference type="ARBA" id="ARBA00006297"/>
    </source>
</evidence>
<dbReference type="GO" id="GO:0005576">
    <property type="term" value="C:extracellular region"/>
    <property type="evidence" value="ECO:0007669"/>
    <property type="project" value="UniProtKB-SubCell"/>
</dbReference>
<dbReference type="Gene3D" id="2.40.128.30">
    <property type="entry name" value="Avidin-like"/>
    <property type="match status" value="1"/>
</dbReference>
<dbReference type="AlphaFoldDB" id="A0A556V5D3"/>
<keyword evidence="3" id="KW-0964">Secreted</keyword>
<evidence type="ECO:0000256" key="3">
    <source>
        <dbReference type="ARBA" id="ARBA00022525"/>
    </source>
</evidence>
<dbReference type="SUPFAM" id="SSF50876">
    <property type="entry name" value="Avidin/streptavidin"/>
    <property type="match status" value="1"/>
</dbReference>
<sequence>MRFCLTMKSSGVGLCVLALGMCQIIIARKVLDCNVTGEWRNELGSRLLLTSVGPEVRGVYRTAVESVRGAAGPNREAKVIGVISDGPQPTIAFSVLWAKGSCASWVGQCFTLPGGDQVLNTLWMLRSAVSSSMNDWDGTRLGDDRFVFLRGAESP</sequence>
<keyword evidence="10" id="KW-1185">Reference proteome</keyword>
<comment type="similarity">
    <text evidence="2">Belongs to the avidin/streptavidin family.</text>
</comment>
<evidence type="ECO:0000256" key="7">
    <source>
        <dbReference type="ARBA" id="ARBA00023267"/>
    </source>
</evidence>
<gene>
    <name evidence="9" type="ORF">Baya_13244</name>
</gene>
<dbReference type="PROSITE" id="PS51326">
    <property type="entry name" value="AVIDIN_2"/>
    <property type="match status" value="1"/>
</dbReference>
<dbReference type="PRINTS" id="PR00709">
    <property type="entry name" value="AVIDIN"/>
</dbReference>
<proteinExistence type="inferred from homology"/>
<dbReference type="InterPro" id="IPR005468">
    <property type="entry name" value="Avidin/str"/>
</dbReference>
<dbReference type="GO" id="GO:0009374">
    <property type="term" value="F:biotin binding"/>
    <property type="evidence" value="ECO:0007669"/>
    <property type="project" value="InterPro"/>
</dbReference>
<dbReference type="OrthoDB" id="2821340at2759"/>
<evidence type="ECO:0000256" key="1">
    <source>
        <dbReference type="ARBA" id="ARBA00004613"/>
    </source>
</evidence>
<evidence type="ECO:0000313" key="10">
    <source>
        <dbReference type="Proteomes" id="UP000319801"/>
    </source>
</evidence>
<accession>A0A556V5D3</accession>
<dbReference type="InterPro" id="IPR036896">
    <property type="entry name" value="Avidin-like_sf"/>
</dbReference>
<dbReference type="InterPro" id="IPR005469">
    <property type="entry name" value="Avidin"/>
</dbReference>
<dbReference type="Proteomes" id="UP000319801">
    <property type="component" value="Unassembled WGS sequence"/>
</dbReference>
<dbReference type="PANTHER" id="PTHR34399:SF3">
    <property type="entry name" value="AVID PROTEIN-RELATED"/>
    <property type="match status" value="1"/>
</dbReference>
<feature type="disulfide bond" evidence="8">
    <location>
        <begin position="33"/>
        <end position="109"/>
    </location>
</feature>
<protein>
    <submittedName>
        <fullName evidence="9">Avidin</fullName>
    </submittedName>
</protein>
<dbReference type="Pfam" id="PF01382">
    <property type="entry name" value="Avidin"/>
    <property type="match status" value="1"/>
</dbReference>
<evidence type="ECO:0000256" key="4">
    <source>
        <dbReference type="ARBA" id="ARBA00022729"/>
    </source>
</evidence>
<comment type="caution">
    <text evidence="9">The sequence shown here is derived from an EMBL/GenBank/DDBJ whole genome shotgun (WGS) entry which is preliminary data.</text>
</comment>
<evidence type="ECO:0000256" key="5">
    <source>
        <dbReference type="ARBA" id="ARBA00023157"/>
    </source>
</evidence>
<name>A0A556V5D3_BAGYA</name>